<gene>
    <name evidence="21" type="ORF">BSAL_79455</name>
</gene>
<keyword evidence="14" id="KW-0653">Protein transport</keyword>
<evidence type="ECO:0000256" key="2">
    <source>
        <dbReference type="ARBA" id="ARBA00004585"/>
    </source>
</evidence>
<dbReference type="SUPFAM" id="SSF57850">
    <property type="entry name" value="RING/U-box"/>
    <property type="match status" value="1"/>
</dbReference>
<dbReference type="CDD" id="cd16527">
    <property type="entry name" value="RING-HC_PEX10"/>
    <property type="match status" value="1"/>
</dbReference>
<dbReference type="PROSITE" id="PS00518">
    <property type="entry name" value="ZF_RING_1"/>
    <property type="match status" value="1"/>
</dbReference>
<feature type="domain" description="RING-type" evidence="20">
    <location>
        <begin position="233"/>
        <end position="273"/>
    </location>
</feature>
<keyword evidence="8" id="KW-0808">Transferase</keyword>
<keyword evidence="15" id="KW-1133">Transmembrane helix</keyword>
<evidence type="ECO:0000256" key="8">
    <source>
        <dbReference type="ARBA" id="ARBA00022679"/>
    </source>
</evidence>
<evidence type="ECO:0000256" key="1">
    <source>
        <dbReference type="ARBA" id="ARBA00000900"/>
    </source>
</evidence>
<dbReference type="PANTHER" id="PTHR23350:SF0">
    <property type="entry name" value="PEROXISOME BIOGENESIS FACTOR 10"/>
    <property type="match status" value="1"/>
</dbReference>
<keyword evidence="22" id="KW-1185">Reference proteome</keyword>
<dbReference type="Proteomes" id="UP000051952">
    <property type="component" value="Unassembled WGS sequence"/>
</dbReference>
<dbReference type="Pfam" id="PF04757">
    <property type="entry name" value="Pex2_Pex12"/>
    <property type="match status" value="1"/>
</dbReference>
<keyword evidence="12" id="KW-0833">Ubl conjugation pathway</keyword>
<dbReference type="SMART" id="SM00184">
    <property type="entry name" value="RING"/>
    <property type="match status" value="1"/>
</dbReference>
<comment type="catalytic activity">
    <reaction evidence="1">
        <text>S-ubiquitinyl-[E2 ubiquitin-conjugating enzyme]-L-cysteine + [acceptor protein]-L-lysine = [E2 ubiquitin-conjugating enzyme]-L-cysteine + N(6)-ubiquitinyl-[acceptor protein]-L-lysine.</text>
        <dbReference type="EC" id="2.3.2.27"/>
    </reaction>
</comment>
<evidence type="ECO:0000256" key="3">
    <source>
        <dbReference type="ARBA" id="ARBA00004906"/>
    </source>
</evidence>
<evidence type="ECO:0000256" key="16">
    <source>
        <dbReference type="ARBA" id="ARBA00023136"/>
    </source>
</evidence>
<keyword evidence="6" id="KW-0813">Transport</keyword>
<evidence type="ECO:0000256" key="7">
    <source>
        <dbReference type="ARBA" id="ARBA00022593"/>
    </source>
</evidence>
<dbReference type="EMBL" id="CYKH01000812">
    <property type="protein sequence ID" value="CUG43914.1"/>
    <property type="molecule type" value="Genomic_DNA"/>
</dbReference>
<proteinExistence type="inferred from homology"/>
<feature type="compositionally biased region" description="Acidic residues" evidence="19">
    <location>
        <begin position="215"/>
        <end position="224"/>
    </location>
</feature>
<name>A0A0S4J0W7_BODSA</name>
<dbReference type="GO" id="GO:0016558">
    <property type="term" value="P:protein import into peroxisome matrix"/>
    <property type="evidence" value="ECO:0007669"/>
    <property type="project" value="InterPro"/>
</dbReference>
<keyword evidence="7" id="KW-0962">Peroxisome biogenesis</keyword>
<accession>A0A0S4J0W7</accession>
<evidence type="ECO:0000256" key="11">
    <source>
        <dbReference type="ARBA" id="ARBA00022771"/>
    </source>
</evidence>
<evidence type="ECO:0000256" key="15">
    <source>
        <dbReference type="ARBA" id="ARBA00022989"/>
    </source>
</evidence>
<dbReference type="OrthoDB" id="6270329at2759"/>
<dbReference type="InterPro" id="IPR017907">
    <property type="entry name" value="Znf_RING_CS"/>
</dbReference>
<evidence type="ECO:0000256" key="18">
    <source>
        <dbReference type="PROSITE-ProRule" id="PRU00175"/>
    </source>
</evidence>
<dbReference type="AlphaFoldDB" id="A0A0S4J0W7"/>
<dbReference type="PANTHER" id="PTHR23350">
    <property type="entry name" value="PEROXISOME ASSEMBLY PROTEIN 10"/>
    <property type="match status" value="1"/>
</dbReference>
<keyword evidence="10" id="KW-0479">Metal-binding</keyword>
<comment type="pathway">
    <text evidence="3">Protein modification; protein ubiquitination.</text>
</comment>
<organism evidence="21 22">
    <name type="scientific">Bodo saltans</name>
    <name type="common">Flagellated protozoan</name>
    <dbReference type="NCBI Taxonomy" id="75058"/>
    <lineage>
        <taxon>Eukaryota</taxon>
        <taxon>Discoba</taxon>
        <taxon>Euglenozoa</taxon>
        <taxon>Kinetoplastea</taxon>
        <taxon>Metakinetoplastina</taxon>
        <taxon>Eubodonida</taxon>
        <taxon>Bodonidae</taxon>
        <taxon>Bodo</taxon>
    </lineage>
</organism>
<evidence type="ECO:0000256" key="5">
    <source>
        <dbReference type="ARBA" id="ARBA00012483"/>
    </source>
</evidence>
<evidence type="ECO:0000256" key="6">
    <source>
        <dbReference type="ARBA" id="ARBA00022448"/>
    </source>
</evidence>
<dbReference type="InterPro" id="IPR006845">
    <property type="entry name" value="Pex_N"/>
</dbReference>
<keyword evidence="11 18" id="KW-0863">Zinc-finger</keyword>
<feature type="region of interest" description="Disordered" evidence="19">
    <location>
        <begin position="205"/>
        <end position="224"/>
    </location>
</feature>
<dbReference type="InterPro" id="IPR025654">
    <property type="entry name" value="PEX2/10"/>
</dbReference>
<evidence type="ECO:0000256" key="17">
    <source>
        <dbReference type="ARBA" id="ARBA00023140"/>
    </source>
</evidence>
<dbReference type="InterPro" id="IPR001841">
    <property type="entry name" value="Znf_RING"/>
</dbReference>
<evidence type="ECO:0000313" key="22">
    <source>
        <dbReference type="Proteomes" id="UP000051952"/>
    </source>
</evidence>
<dbReference type="Pfam" id="PF13639">
    <property type="entry name" value="zf-RING_2"/>
    <property type="match status" value="1"/>
</dbReference>
<keyword evidence="16" id="KW-0472">Membrane</keyword>
<evidence type="ECO:0000256" key="9">
    <source>
        <dbReference type="ARBA" id="ARBA00022692"/>
    </source>
</evidence>
<keyword evidence="17" id="KW-0576">Peroxisome</keyword>
<evidence type="ECO:0000256" key="4">
    <source>
        <dbReference type="ARBA" id="ARBA00008704"/>
    </source>
</evidence>
<keyword evidence="13" id="KW-0862">Zinc</keyword>
<dbReference type="GO" id="GO:0008270">
    <property type="term" value="F:zinc ion binding"/>
    <property type="evidence" value="ECO:0007669"/>
    <property type="project" value="UniProtKB-KW"/>
</dbReference>
<evidence type="ECO:0000256" key="12">
    <source>
        <dbReference type="ARBA" id="ARBA00022786"/>
    </source>
</evidence>
<dbReference type="EC" id="2.3.2.27" evidence="5"/>
<dbReference type="GO" id="GO:0005778">
    <property type="term" value="C:peroxisomal membrane"/>
    <property type="evidence" value="ECO:0007669"/>
    <property type="project" value="UniProtKB-SubCell"/>
</dbReference>
<sequence length="291" mass="32118">MATAAVVSSGNVLPWATAPYILRASFKDQYLSETLLGEPLQEAINVLFGARIANQHDTKIAQAAVFLYYFASSVVGGQTPGEEYCDTLCVSPGSRFITPTTKLRKLCLAVLLATQPTVLMWIAQKCFPAYSHTNVVLVMKRLSNALFYLSELYVSIPHRICRVQYVSTHRRQGTSGSPGSYTRYGVLILLELLISWWLSRRQPNTEVNRGPGQGEDPEDSNEDEVTDAVTGHCTLCLGGRKYPTATSCGHIYCWKCISGWIRSNPSAACPICRQHLSLKHLTPLAHYVAST</sequence>
<comment type="similarity">
    <text evidence="4">Belongs to the pex2/pex10/pex12 family.</text>
</comment>
<dbReference type="PROSITE" id="PS50089">
    <property type="entry name" value="ZF_RING_2"/>
    <property type="match status" value="1"/>
</dbReference>
<comment type="subcellular location">
    <subcellularLocation>
        <location evidence="2">Peroxisome membrane</location>
        <topology evidence="2">Multi-pass membrane protein</topology>
    </subcellularLocation>
</comment>
<dbReference type="Gene3D" id="3.30.40.10">
    <property type="entry name" value="Zinc/RING finger domain, C3HC4 (zinc finger)"/>
    <property type="match status" value="1"/>
</dbReference>
<evidence type="ECO:0000313" key="21">
    <source>
        <dbReference type="EMBL" id="CUG43914.1"/>
    </source>
</evidence>
<evidence type="ECO:0000256" key="13">
    <source>
        <dbReference type="ARBA" id="ARBA00022833"/>
    </source>
</evidence>
<dbReference type="InterPro" id="IPR013083">
    <property type="entry name" value="Znf_RING/FYVE/PHD"/>
</dbReference>
<keyword evidence="9" id="KW-0812">Transmembrane</keyword>
<dbReference type="OMA" id="REKSECP"/>
<evidence type="ECO:0000256" key="19">
    <source>
        <dbReference type="SAM" id="MobiDB-lite"/>
    </source>
</evidence>
<reference evidence="22" key="1">
    <citation type="submission" date="2015-09" db="EMBL/GenBank/DDBJ databases">
        <authorList>
            <consortium name="Pathogen Informatics"/>
        </authorList>
    </citation>
    <scope>NUCLEOTIDE SEQUENCE [LARGE SCALE GENOMIC DNA]</scope>
    <source>
        <strain evidence="22">Lake Konstanz</strain>
    </source>
</reference>
<evidence type="ECO:0000259" key="20">
    <source>
        <dbReference type="PROSITE" id="PS50089"/>
    </source>
</evidence>
<dbReference type="VEuPathDB" id="TriTrypDB:BSAL_79455"/>
<protein>
    <recommendedName>
        <fullName evidence="5">RING-type E3 ubiquitin transferase</fullName>
        <ecNumber evidence="5">2.3.2.27</ecNumber>
    </recommendedName>
</protein>
<evidence type="ECO:0000256" key="14">
    <source>
        <dbReference type="ARBA" id="ARBA00022927"/>
    </source>
</evidence>
<dbReference type="GO" id="GO:0061630">
    <property type="term" value="F:ubiquitin protein ligase activity"/>
    <property type="evidence" value="ECO:0007669"/>
    <property type="project" value="UniProtKB-EC"/>
</dbReference>
<evidence type="ECO:0000256" key="10">
    <source>
        <dbReference type="ARBA" id="ARBA00022723"/>
    </source>
</evidence>